<protein>
    <submittedName>
        <fullName evidence="1">Swi3-domain-containing protein</fullName>
    </submittedName>
</protein>
<accession>A0ACB6ZQX1</accession>
<evidence type="ECO:0000313" key="1">
    <source>
        <dbReference type="EMBL" id="KAF9651541.1"/>
    </source>
</evidence>
<dbReference type="EMBL" id="MU117975">
    <property type="protein sequence ID" value="KAF9651541.1"/>
    <property type="molecule type" value="Genomic_DNA"/>
</dbReference>
<reference evidence="1" key="2">
    <citation type="journal article" date="2020" name="Nat. Commun.">
        <title>Large-scale genome sequencing of mycorrhizal fungi provides insights into the early evolution of symbiotic traits.</title>
        <authorList>
            <person name="Miyauchi S."/>
            <person name="Kiss E."/>
            <person name="Kuo A."/>
            <person name="Drula E."/>
            <person name="Kohler A."/>
            <person name="Sanchez-Garcia M."/>
            <person name="Morin E."/>
            <person name="Andreopoulos B."/>
            <person name="Barry K.W."/>
            <person name="Bonito G."/>
            <person name="Buee M."/>
            <person name="Carver A."/>
            <person name="Chen C."/>
            <person name="Cichocki N."/>
            <person name="Clum A."/>
            <person name="Culley D."/>
            <person name="Crous P.W."/>
            <person name="Fauchery L."/>
            <person name="Girlanda M."/>
            <person name="Hayes R.D."/>
            <person name="Keri Z."/>
            <person name="LaButti K."/>
            <person name="Lipzen A."/>
            <person name="Lombard V."/>
            <person name="Magnuson J."/>
            <person name="Maillard F."/>
            <person name="Murat C."/>
            <person name="Nolan M."/>
            <person name="Ohm R.A."/>
            <person name="Pangilinan J."/>
            <person name="Pereira M.F."/>
            <person name="Perotto S."/>
            <person name="Peter M."/>
            <person name="Pfister S."/>
            <person name="Riley R."/>
            <person name="Sitrit Y."/>
            <person name="Stielow J.B."/>
            <person name="Szollosi G."/>
            <person name="Zifcakova L."/>
            <person name="Stursova M."/>
            <person name="Spatafora J.W."/>
            <person name="Tedersoo L."/>
            <person name="Vaario L.M."/>
            <person name="Yamada A."/>
            <person name="Yan M."/>
            <person name="Wang P."/>
            <person name="Xu J."/>
            <person name="Bruns T."/>
            <person name="Baldrian P."/>
            <person name="Vilgalys R."/>
            <person name="Dunand C."/>
            <person name="Henrissat B."/>
            <person name="Grigoriev I.V."/>
            <person name="Hibbett D."/>
            <person name="Nagy L.G."/>
            <person name="Martin F.M."/>
        </authorList>
    </citation>
    <scope>NUCLEOTIDE SEQUENCE</scope>
    <source>
        <strain evidence="1">P2</strain>
    </source>
</reference>
<keyword evidence="2" id="KW-1185">Reference proteome</keyword>
<name>A0ACB6ZQX1_THEGA</name>
<comment type="caution">
    <text evidence="1">The sequence shown here is derived from an EMBL/GenBank/DDBJ whole genome shotgun (WGS) entry which is preliminary data.</text>
</comment>
<organism evidence="1 2">
    <name type="scientific">Thelephora ganbajun</name>
    <name type="common">Ganba fungus</name>
    <dbReference type="NCBI Taxonomy" id="370292"/>
    <lineage>
        <taxon>Eukaryota</taxon>
        <taxon>Fungi</taxon>
        <taxon>Dikarya</taxon>
        <taxon>Basidiomycota</taxon>
        <taxon>Agaricomycotina</taxon>
        <taxon>Agaricomycetes</taxon>
        <taxon>Thelephorales</taxon>
        <taxon>Thelephoraceae</taxon>
        <taxon>Thelephora</taxon>
    </lineage>
</organism>
<sequence>MATIDDLWDEPVESEPIPHLTANPVTSEGPLFLQSDSDNEGRMGAAVPTPSKVPDDIGALFEVDDDDENGQLSNVTYEQLRKDAQSGGKVPDDGPSNEGSQGTEGDPSKEASTAKSKSDKKGEGGDTGSAKRTIPKLDEELLLSEKGIRALIKDAKRWQPKGKGHEVSDLNRLIRMYQYWAHQMYPRHTFNDTIERVEKLTHSRRMHVALSAWHDEARGISRHQAPPEESIDIDGINSDEEGQTDPSGSGQPSEPPTRPPSSASEQTSGPDGDFEMGGVSGAKSIGTQGGGDEFDFEVEMWDDIPFTDGPTSTSNNQTNPSTIDPQKRLARPPAPSFNQEDDQDVWDLVDELQARAKSNGDANPPGKPPTPVDEDDWDDMYA</sequence>
<evidence type="ECO:0000313" key="2">
    <source>
        <dbReference type="Proteomes" id="UP000886501"/>
    </source>
</evidence>
<dbReference type="Proteomes" id="UP000886501">
    <property type="component" value="Unassembled WGS sequence"/>
</dbReference>
<reference evidence="1" key="1">
    <citation type="submission" date="2019-10" db="EMBL/GenBank/DDBJ databases">
        <authorList>
            <consortium name="DOE Joint Genome Institute"/>
            <person name="Kuo A."/>
            <person name="Miyauchi S."/>
            <person name="Kiss E."/>
            <person name="Drula E."/>
            <person name="Kohler A."/>
            <person name="Sanchez-Garcia M."/>
            <person name="Andreopoulos B."/>
            <person name="Barry K.W."/>
            <person name="Bonito G."/>
            <person name="Buee M."/>
            <person name="Carver A."/>
            <person name="Chen C."/>
            <person name="Cichocki N."/>
            <person name="Clum A."/>
            <person name="Culley D."/>
            <person name="Crous P.W."/>
            <person name="Fauchery L."/>
            <person name="Girlanda M."/>
            <person name="Hayes R."/>
            <person name="Keri Z."/>
            <person name="Labutti K."/>
            <person name="Lipzen A."/>
            <person name="Lombard V."/>
            <person name="Magnuson J."/>
            <person name="Maillard F."/>
            <person name="Morin E."/>
            <person name="Murat C."/>
            <person name="Nolan M."/>
            <person name="Ohm R."/>
            <person name="Pangilinan J."/>
            <person name="Pereira M."/>
            <person name="Perotto S."/>
            <person name="Peter M."/>
            <person name="Riley R."/>
            <person name="Sitrit Y."/>
            <person name="Stielow B."/>
            <person name="Szollosi G."/>
            <person name="Zifcakova L."/>
            <person name="Stursova M."/>
            <person name="Spatafora J.W."/>
            <person name="Tedersoo L."/>
            <person name="Vaario L.-M."/>
            <person name="Yamada A."/>
            <person name="Yan M."/>
            <person name="Wang P."/>
            <person name="Xu J."/>
            <person name="Bruns T."/>
            <person name="Baldrian P."/>
            <person name="Vilgalys R."/>
            <person name="Henrissat B."/>
            <person name="Grigoriev I.V."/>
            <person name="Hibbett D."/>
            <person name="Nagy L.G."/>
            <person name="Martin F.M."/>
        </authorList>
    </citation>
    <scope>NUCLEOTIDE SEQUENCE</scope>
    <source>
        <strain evidence="1">P2</strain>
    </source>
</reference>
<proteinExistence type="predicted"/>
<gene>
    <name evidence="1" type="ORF">BDM02DRAFT_3184539</name>
</gene>